<dbReference type="GO" id="GO:0032051">
    <property type="term" value="F:clathrin light chain binding"/>
    <property type="evidence" value="ECO:0007669"/>
    <property type="project" value="TreeGrafter"/>
</dbReference>
<accession>A0A8H2VDZ5</accession>
<dbReference type="Gene3D" id="1.20.1410.10">
    <property type="entry name" value="I/LWEQ domain"/>
    <property type="match status" value="1"/>
</dbReference>
<evidence type="ECO:0000256" key="5">
    <source>
        <dbReference type="SAM" id="Coils"/>
    </source>
</evidence>
<dbReference type="InterPro" id="IPR030224">
    <property type="entry name" value="Sla2_fam"/>
</dbReference>
<dbReference type="InterPro" id="IPR013809">
    <property type="entry name" value="ENTH"/>
</dbReference>
<sequence>MSKIEANLQKALKKACSIEESAPKRKHLRTLIVYTWDHHSSTEVFEALKASPFVNDEVQLFKSLIVLHKIIQEGHPSALKEAIRNREWIRSLGRIHSSGSEYGTLIREYVRYLVLKLDFHSHHKGFDNGTFEYEEYVSLVSVADPDEGYETILDLMSLQDSLDQFAQIIFASIQSDRGNSECKISSLIPMIAESYGIYKFITSMLRAMYRELNDPEGGDALQPLRERYEQQHNRLFEFYADCSSIKYLTTLVTIPKLPMDSPNVELAATENNEDHNRTEIKFEKKEIHRQPSPIKSPPKSMEPSRTASSSVTNPMLVASNTSMSALIPTATAAAAMMPSMTAQMPQDYWVNQQQQYMNEQAQLEQERQRQLAEQQSQQQQFQQQLQNAQQEMMQLQVQQQSQHQNDLLALTDQYQKDQTLLQQYDQRVQQLESEINTMNENATKQLSNKDEQIESLSKQLDMWEKKYESLAKLYSQLRQEHLSLLPRFKKLQMKVSSAQETMKQKDHFEQKNKQKDLQMAQLIKERDRARVENDRLQVQLSDVSSNQNNQLTTQAQEKISSISENKLKPMMDAVLENSMTNIQEAIYTLDAPSTWSGTAIDPTFLLSLIENCSERATDFATSFNDLIVDGEIEGDQITVVLNISDFSSSITTLLSNFKNVAATIDAQGDDSENIVALVKRCGNEAKYFFEDLLSENLDGKDDEEKTDIVINANVDMQEKLQELSIMIEPFVKELSQASENNPHQELVDTANNLEKSSQNLRVNIDVNVPKPLLSMALAIIDAVVSLVRSAVECQNEIGSTTELGLKEFYKKNHRWTEGLISAAKAVASATNTLINIAGNLVNLEGSDSLEEFIVASREVAASTIQLVASSRVKTSLHSKAQEQLELSSKDVSGACKALVNYIMDKTKTNSEKDQQPVNFSSEYAVKSAEMEQQVTILKLEQSLNVARRRLGDIRKHAYYLQDDDQPN</sequence>
<keyword evidence="3" id="KW-0963">Cytoplasm</keyword>
<dbReference type="SMART" id="SM00273">
    <property type="entry name" value="ENTH"/>
    <property type="match status" value="1"/>
</dbReference>
<dbReference type="GO" id="GO:0030136">
    <property type="term" value="C:clathrin-coated vesicle"/>
    <property type="evidence" value="ECO:0007669"/>
    <property type="project" value="TreeGrafter"/>
</dbReference>
<dbReference type="SUPFAM" id="SSF48464">
    <property type="entry name" value="ENTH/VHS domain"/>
    <property type="match status" value="1"/>
</dbReference>
<evidence type="ECO:0000256" key="2">
    <source>
        <dbReference type="ARBA" id="ARBA00010135"/>
    </source>
</evidence>
<dbReference type="AlphaFoldDB" id="A0A8H2VDZ5"/>
<dbReference type="PANTHER" id="PTHR10407">
    <property type="entry name" value="HUNTINGTIN INTERACTING PROTEIN 1"/>
    <property type="match status" value="1"/>
</dbReference>
<dbReference type="GO" id="GO:0048268">
    <property type="term" value="P:clathrin coat assembly"/>
    <property type="evidence" value="ECO:0007669"/>
    <property type="project" value="TreeGrafter"/>
</dbReference>
<dbReference type="RefSeq" id="XP_041405680.1">
    <property type="nucleotide sequence ID" value="XM_041549746.1"/>
</dbReference>
<dbReference type="GO" id="GO:0051015">
    <property type="term" value="F:actin filament binding"/>
    <property type="evidence" value="ECO:0007669"/>
    <property type="project" value="TreeGrafter"/>
</dbReference>
<dbReference type="GO" id="GO:0006897">
    <property type="term" value="P:endocytosis"/>
    <property type="evidence" value="ECO:0007669"/>
    <property type="project" value="InterPro"/>
</dbReference>
<dbReference type="InterPro" id="IPR008942">
    <property type="entry name" value="ENTH_VHS"/>
</dbReference>
<evidence type="ECO:0000256" key="3">
    <source>
        <dbReference type="ARBA" id="ARBA00022490"/>
    </source>
</evidence>
<dbReference type="GO" id="GO:0030479">
    <property type="term" value="C:actin cortical patch"/>
    <property type="evidence" value="ECO:0007669"/>
    <property type="project" value="TreeGrafter"/>
</dbReference>
<keyword evidence="4" id="KW-0009">Actin-binding</keyword>
<dbReference type="Gene3D" id="1.25.40.90">
    <property type="match status" value="1"/>
</dbReference>
<evidence type="ECO:0000313" key="10">
    <source>
        <dbReference type="Proteomes" id="UP000644660"/>
    </source>
</evidence>
<dbReference type="PROSITE" id="PS50945">
    <property type="entry name" value="I_LWEQ"/>
    <property type="match status" value="1"/>
</dbReference>
<comment type="caution">
    <text evidence="9">The sequence shown here is derived from an EMBL/GenBank/DDBJ whole genome shotgun (WGS) entry which is preliminary data.</text>
</comment>
<dbReference type="GO" id="GO:0043325">
    <property type="term" value="F:phosphatidylinositol-3,4-bisphosphate binding"/>
    <property type="evidence" value="ECO:0007669"/>
    <property type="project" value="TreeGrafter"/>
</dbReference>
<protein>
    <submittedName>
        <fullName evidence="9">Similar to Saccharomyces cerevisiae YNL243W SLA2 Transmembrane actin-binding protein involved in membrane cytoskeleton assembly and cell polarization</fullName>
    </submittedName>
</protein>
<keyword evidence="5" id="KW-0175">Coiled coil</keyword>
<feature type="domain" description="I/LWEQ" evidence="8">
    <location>
        <begin position="715"/>
        <end position="961"/>
    </location>
</feature>
<dbReference type="OrthoDB" id="10262320at2759"/>
<comment type="similarity">
    <text evidence="2">Belongs to the SLA2 family.</text>
</comment>
<evidence type="ECO:0000259" key="7">
    <source>
        <dbReference type="PROSITE" id="PS50942"/>
    </source>
</evidence>
<dbReference type="SUPFAM" id="SSF109885">
    <property type="entry name" value="I/LWEQ domain"/>
    <property type="match status" value="1"/>
</dbReference>
<dbReference type="SMART" id="SM00307">
    <property type="entry name" value="ILWEQ"/>
    <property type="match status" value="1"/>
</dbReference>
<evidence type="ECO:0000256" key="6">
    <source>
        <dbReference type="SAM" id="MobiDB-lite"/>
    </source>
</evidence>
<keyword evidence="10" id="KW-1185">Reference proteome</keyword>
<feature type="domain" description="ENTH" evidence="7">
    <location>
        <begin position="1"/>
        <end position="127"/>
    </location>
</feature>
<feature type="coiled-coil region" evidence="5">
    <location>
        <begin position="505"/>
        <end position="546"/>
    </location>
</feature>
<evidence type="ECO:0000256" key="1">
    <source>
        <dbReference type="ARBA" id="ARBA00004496"/>
    </source>
</evidence>
<keyword evidence="9" id="KW-0812">Transmembrane</keyword>
<name>A0A8H2VDZ5_9SACH</name>
<dbReference type="CDD" id="cd17007">
    <property type="entry name" value="ANTH_N_Sla2p"/>
    <property type="match status" value="1"/>
</dbReference>
<proteinExistence type="inferred from homology"/>
<keyword evidence="9" id="KW-0472">Membrane</keyword>
<dbReference type="GO" id="GO:0080025">
    <property type="term" value="F:phosphatidylinositol-3,5-bisphosphate binding"/>
    <property type="evidence" value="ECO:0007669"/>
    <property type="project" value="TreeGrafter"/>
</dbReference>
<gene>
    <name evidence="9" type="ORF">KABA2_03S06512</name>
</gene>
<reference evidence="9 10" key="1">
    <citation type="submission" date="2020-05" db="EMBL/GenBank/DDBJ databases">
        <authorList>
            <person name="Casaregola S."/>
            <person name="Devillers H."/>
            <person name="Grondin C."/>
        </authorList>
    </citation>
    <scope>NUCLEOTIDE SEQUENCE [LARGE SCALE GENOMIC DNA]</scope>
    <source>
        <strain evidence="9 10">CLIB 1767</strain>
    </source>
</reference>
<dbReference type="PROSITE" id="PS50942">
    <property type="entry name" value="ENTH"/>
    <property type="match status" value="1"/>
</dbReference>
<dbReference type="Proteomes" id="UP000644660">
    <property type="component" value="Unassembled WGS sequence"/>
</dbReference>
<dbReference type="GO" id="GO:0007015">
    <property type="term" value="P:actin filament organization"/>
    <property type="evidence" value="ECO:0007669"/>
    <property type="project" value="TreeGrafter"/>
</dbReference>
<dbReference type="EMBL" id="CAEFZW010000003">
    <property type="protein sequence ID" value="CAB4253835.1"/>
    <property type="molecule type" value="Genomic_DNA"/>
</dbReference>
<dbReference type="InterPro" id="IPR035964">
    <property type="entry name" value="I/LWEQ_dom_sf"/>
</dbReference>
<feature type="coiled-coil region" evidence="5">
    <location>
        <begin position="353"/>
        <end position="480"/>
    </location>
</feature>
<dbReference type="InterPro" id="IPR002558">
    <property type="entry name" value="ILWEQ_dom"/>
</dbReference>
<dbReference type="Pfam" id="PF07651">
    <property type="entry name" value="ANTH"/>
    <property type="match status" value="1"/>
</dbReference>
<comment type="subcellular location">
    <subcellularLocation>
        <location evidence="1">Cytoplasm</location>
    </subcellularLocation>
</comment>
<dbReference type="PANTHER" id="PTHR10407:SF15">
    <property type="entry name" value="HUNTINGTIN INTERACTING PROTEIN 1"/>
    <property type="match status" value="1"/>
</dbReference>
<dbReference type="Pfam" id="PF01608">
    <property type="entry name" value="I_LWEQ"/>
    <property type="match status" value="1"/>
</dbReference>
<feature type="region of interest" description="Disordered" evidence="6">
    <location>
        <begin position="281"/>
        <end position="311"/>
    </location>
</feature>
<evidence type="ECO:0000313" key="9">
    <source>
        <dbReference type="EMBL" id="CAB4253835.1"/>
    </source>
</evidence>
<dbReference type="GeneID" id="64856810"/>
<evidence type="ECO:0000259" key="8">
    <source>
        <dbReference type="PROSITE" id="PS50945"/>
    </source>
</evidence>
<evidence type="ECO:0000256" key="4">
    <source>
        <dbReference type="ARBA" id="ARBA00023203"/>
    </source>
</evidence>
<organism evidence="9 10">
    <name type="scientific">Maudiozyma barnettii</name>
    <dbReference type="NCBI Taxonomy" id="61262"/>
    <lineage>
        <taxon>Eukaryota</taxon>
        <taxon>Fungi</taxon>
        <taxon>Dikarya</taxon>
        <taxon>Ascomycota</taxon>
        <taxon>Saccharomycotina</taxon>
        <taxon>Saccharomycetes</taxon>
        <taxon>Saccharomycetales</taxon>
        <taxon>Saccharomycetaceae</taxon>
        <taxon>Maudiozyma</taxon>
    </lineage>
</organism>
<dbReference type="InterPro" id="IPR011417">
    <property type="entry name" value="ANTH_dom"/>
</dbReference>
<dbReference type="GO" id="GO:0035615">
    <property type="term" value="F:clathrin adaptor activity"/>
    <property type="evidence" value="ECO:0007669"/>
    <property type="project" value="TreeGrafter"/>
</dbReference>